<dbReference type="SMART" id="SM00248">
    <property type="entry name" value="ANK"/>
    <property type="match status" value="22"/>
</dbReference>
<dbReference type="Pfam" id="PF12796">
    <property type="entry name" value="Ank_2"/>
    <property type="match status" value="6"/>
</dbReference>
<evidence type="ECO:0000313" key="6">
    <source>
        <dbReference type="EMBL" id="CAI6330860.1"/>
    </source>
</evidence>
<comment type="caution">
    <text evidence="6">The sequence shown here is derived from an EMBL/GenBank/DDBJ whole genome shotgun (WGS) entry which is preliminary data.</text>
</comment>
<feature type="repeat" description="ANK" evidence="3">
    <location>
        <begin position="1179"/>
        <end position="1201"/>
    </location>
</feature>
<evidence type="ECO:0000256" key="2">
    <source>
        <dbReference type="ARBA" id="ARBA00023043"/>
    </source>
</evidence>
<dbReference type="Pfam" id="PF24883">
    <property type="entry name" value="NPHP3_N"/>
    <property type="match status" value="1"/>
</dbReference>
<dbReference type="SUPFAM" id="SSF48403">
    <property type="entry name" value="Ankyrin repeat"/>
    <property type="match status" value="6"/>
</dbReference>
<evidence type="ECO:0000256" key="4">
    <source>
        <dbReference type="SAM" id="MobiDB-lite"/>
    </source>
</evidence>
<protein>
    <recommendedName>
        <fullName evidence="5">Nephrocystin 3-like N-terminal domain-containing protein</fullName>
    </recommendedName>
</protein>
<dbReference type="OrthoDB" id="21416at2759"/>
<dbReference type="Proteomes" id="UP001152607">
    <property type="component" value="Unassembled WGS sequence"/>
</dbReference>
<dbReference type="SUPFAM" id="SSF52540">
    <property type="entry name" value="P-loop containing nucleoside triphosphate hydrolases"/>
    <property type="match status" value="1"/>
</dbReference>
<accession>A0A9W4U7Q9</accession>
<feature type="repeat" description="ANK" evidence="3">
    <location>
        <begin position="1221"/>
        <end position="1253"/>
    </location>
</feature>
<feature type="repeat" description="ANK" evidence="3">
    <location>
        <begin position="704"/>
        <end position="736"/>
    </location>
</feature>
<dbReference type="Pfam" id="PF00023">
    <property type="entry name" value="Ank"/>
    <property type="match status" value="1"/>
</dbReference>
<sequence length="2056" mass="229188">MASEDDDFVMVEAKELRPVSELQAWLEPTDYLSPGNEYMKHIRSHVQGTGQQIRRSRIFEAWKSVNGAVDHGSNCLWIKGVPGSGKSVFSAATAEELQREGNVVVFFFFRQIVATNHDPKYLVRDWLAQLLPHSAWLHAKLDGLSKSRRSDDELWEILVQALHKMETPVYCIADGLDEMDDQHTDFITKLKELGTDGQNKNLKLLLASRPIPRIEDTLRDNDIASMKLEPATLYEDINRYVEVRLDSLQPRLSQEKYQEVKVAICDRAKGLFLHARLMTDNLTNGLQEGTIVEETLPTSLERLPPNLKALYTDMLAEHSRRSGVTQEQQYTILQFVVHSSRPLRLIELGSLVAMIQEHSGMTLKEGKELVKRSCGRLLEILEDESVSVIHHSFTEFLRDGERASEDGAFPVLDKDNAHGMLVVMSLKYLDKCIVPEGALNDYVEKNEDYMQEYDDFDSRDGRSREDKRKENIIQQLRVSYPLLEYVSKNLDHHLSEVKSEDTIVLDVLDELFQPERAAFAIWLLVQWKSYRVGNITSLHVASCQGWYAYVEHYVKGSRPIDQKDAEERTPLSYTAGAGHADVVDLLLRHHADPDSDDREGLKPLHYAASNGKVEASKHLLAHGVSPLTEKTKDTPENILEQFGSDKGETPFQYACQRSHTEVIRIFLPLVDSTWKQKAFGWARNVEQIDLVLATGEVEVDRIMGVSTRLFSAAFSFNVDIVRVLLEHGANPNARNLIKRNHIGDAHEKRYSSKEWSDSMGPTAMHAWAGYTHWGTTYDSEGRSDKCFKLLMDAGGDIHARDGDGWTPLHCACKKPENDLFGGSFGKYKDSLVSALLKAGADPNARCNEGVPLQITQRKNVIEMLVTHGADINSKDDQGRSLLIAQLQPWLTNDVPAIKKLLELGADPSTKDDKGNTALHWLMRCFPKLAEPDLVQAFIDKGVDVAAPNIAGNPAFLCIDENGNNTNRWSFDEKGRATYQKIFNILCEAGMDMNTTGLDGFTILHKMLTSYNQNVETLEFLIESGCSPLVRDHAGATMLHRCMGRSLSDCNKLVDLLVRRGVDPLSVSHAGNNLVHELVFSEDSYYSFKQKIIKLRDFGVATDARNHDGQTPLHIACGNNSTQMDSIIEVLLDNEIVARGDVNASDHDGARPIHYAAITSERNVKLLLDHGADPEVLTYEGVSPLHLAARTGQANIVGVLLQEYRNRGSLKRMVSLKHGEYQRHTALHHACIVGRPEIVQYLLEAGADANSTTYQGLTPLHVLADKQENVAPRYTSRDKLGRRVFAFKLSDGDIRTASIDTLAKHRTDDIVEILSRAGADMHHQVDDGKHPYADGIHTPVDYAVSKGCSELVIAFRKRGIHASNVLLEGILSDQSRSSVDIKMFMEADKEHSVARGTTSGTGRLPVTSTAEEKVMAVFKTHNYDLLRAMARHSKQFLVETAHALARWGRVFLLEEILEGIEDVDAYTTRISDDNECMTLLGQACESKLPNMEVIRFLVEKAKVDINRPFQSRWLTHSALHVLAQGNVFWHIEAISYLVSHGAKLNEREEAEDESGRFGDTPLTIAVASKSKVWSYRIATILLENGADANKANNEGNTPLDLADSAEMVTALAKHGADIKDSRPLLKAIQGLRVATVKALLEAGIDPNKLGMVFSRELRYPLHKAACPSSRMKKDSFGGNKCKDIVDTLLAYGADPMAHYEDGTTIIQKAVEKHGLHDSLIKNADIDINRKGKGGRSLLISSCLPLKKQASWQKNKSEVPVRASINLAMTLINKGADINARDDDERTALHVLCTSPTEFNDKEREVFTALATKSPESMHAFDSQGQTPFHLAIRSNQQWATEQLLARGVDPTVLDRDGNNVLHLLSPKLFAKKAAAALSSEVFKQYVALGVPINTRNKDGETPLSIFIQQSHHATLDRYGESYMHEFDLKKITAHTEMLPLFVEAGADLFTVNDKGEGLLHLTAGRRWNEMNVWQDQAKEVQNTFQELLKLGLDPRLEDAECRTAIDVAVATGHSGIVDLFREEKKGAVSSDSEDGSGEDIESEESDSSDGSSSSGLW</sequence>
<dbReference type="InterPro" id="IPR027417">
    <property type="entry name" value="P-loop_NTPase"/>
</dbReference>
<feature type="region of interest" description="Disordered" evidence="4">
    <location>
        <begin position="2024"/>
        <end position="2056"/>
    </location>
</feature>
<dbReference type="PANTHER" id="PTHR24126">
    <property type="entry name" value="ANKYRIN REPEAT, PH AND SEC7 DOMAIN CONTAINING PROTEIN SECG-RELATED"/>
    <property type="match status" value="1"/>
</dbReference>
<evidence type="ECO:0000313" key="7">
    <source>
        <dbReference type="Proteomes" id="UP001152607"/>
    </source>
</evidence>
<feature type="compositionally biased region" description="Low complexity" evidence="4">
    <location>
        <begin position="2047"/>
        <end position="2056"/>
    </location>
</feature>
<reference evidence="6" key="1">
    <citation type="submission" date="2023-01" db="EMBL/GenBank/DDBJ databases">
        <authorList>
            <person name="Van Ghelder C."/>
            <person name="Rancurel C."/>
        </authorList>
    </citation>
    <scope>NUCLEOTIDE SEQUENCE</scope>
    <source>
        <strain evidence="6">CNCM I-4278</strain>
    </source>
</reference>
<feature type="compositionally biased region" description="Acidic residues" evidence="4">
    <location>
        <begin position="2030"/>
        <end position="2046"/>
    </location>
</feature>
<feature type="repeat" description="ANK" evidence="3">
    <location>
        <begin position="1556"/>
        <end position="1592"/>
    </location>
</feature>
<keyword evidence="2 3" id="KW-0040">ANK repeat</keyword>
<dbReference type="PROSITE" id="PS50088">
    <property type="entry name" value="ANK_REPEAT"/>
    <property type="match status" value="9"/>
</dbReference>
<evidence type="ECO:0000256" key="3">
    <source>
        <dbReference type="PROSITE-ProRule" id="PRU00023"/>
    </source>
</evidence>
<dbReference type="InterPro" id="IPR002110">
    <property type="entry name" value="Ankyrin_rpt"/>
</dbReference>
<feature type="repeat" description="ANK" evidence="3">
    <location>
        <begin position="599"/>
        <end position="631"/>
    </location>
</feature>
<keyword evidence="7" id="KW-1185">Reference proteome</keyword>
<dbReference type="PRINTS" id="PR01415">
    <property type="entry name" value="ANKYRIN"/>
</dbReference>
<gene>
    <name evidence="6" type="ORF">PDIGIT_LOCUS4323</name>
</gene>
<name>A0A9W4U7Q9_9PLEO</name>
<feature type="repeat" description="ANK" evidence="3">
    <location>
        <begin position="1107"/>
        <end position="1133"/>
    </location>
</feature>
<evidence type="ECO:0000256" key="1">
    <source>
        <dbReference type="ARBA" id="ARBA00022737"/>
    </source>
</evidence>
<dbReference type="Gene3D" id="1.25.40.20">
    <property type="entry name" value="Ankyrin repeat-containing domain"/>
    <property type="match status" value="8"/>
</dbReference>
<organism evidence="6 7">
    <name type="scientific">Periconia digitata</name>
    <dbReference type="NCBI Taxonomy" id="1303443"/>
    <lineage>
        <taxon>Eukaryota</taxon>
        <taxon>Fungi</taxon>
        <taxon>Dikarya</taxon>
        <taxon>Ascomycota</taxon>
        <taxon>Pezizomycotina</taxon>
        <taxon>Dothideomycetes</taxon>
        <taxon>Pleosporomycetidae</taxon>
        <taxon>Pleosporales</taxon>
        <taxon>Massarineae</taxon>
        <taxon>Periconiaceae</taxon>
        <taxon>Periconia</taxon>
    </lineage>
</organism>
<dbReference type="InterPro" id="IPR036770">
    <property type="entry name" value="Ankyrin_rpt-contain_sf"/>
</dbReference>
<dbReference type="PROSITE" id="PS50297">
    <property type="entry name" value="ANK_REP_REGION"/>
    <property type="match status" value="6"/>
</dbReference>
<feature type="repeat" description="ANK" evidence="3">
    <location>
        <begin position="566"/>
        <end position="598"/>
    </location>
</feature>
<dbReference type="PANTHER" id="PTHR24126:SF14">
    <property type="entry name" value="ANK_REP_REGION DOMAIN-CONTAINING PROTEIN"/>
    <property type="match status" value="1"/>
</dbReference>
<feature type="repeat" description="ANK" evidence="3">
    <location>
        <begin position="1822"/>
        <end position="1854"/>
    </location>
</feature>
<feature type="repeat" description="ANK" evidence="3">
    <location>
        <begin position="803"/>
        <end position="847"/>
    </location>
</feature>
<dbReference type="InterPro" id="IPR056884">
    <property type="entry name" value="NPHP3-like_N"/>
</dbReference>
<dbReference type="Gene3D" id="3.40.50.300">
    <property type="entry name" value="P-loop containing nucleotide triphosphate hydrolases"/>
    <property type="match status" value="1"/>
</dbReference>
<evidence type="ECO:0000259" key="5">
    <source>
        <dbReference type="Pfam" id="PF24883"/>
    </source>
</evidence>
<feature type="domain" description="Nephrocystin 3-like N-terminal" evidence="5">
    <location>
        <begin position="48"/>
        <end position="209"/>
    </location>
</feature>
<keyword evidence="1" id="KW-0677">Repeat</keyword>
<dbReference type="EMBL" id="CAOQHR010000002">
    <property type="protein sequence ID" value="CAI6330860.1"/>
    <property type="molecule type" value="Genomic_DNA"/>
</dbReference>
<proteinExistence type="predicted"/>